<sequence>MNMKVACLQMDIAFGDIEENVKRAAEQLAAVMEQEPDVVVLPELWTTGYDLTRLDVLGDVDGVHVKGVMSEWAKAYDVNIVGGSIAKRTDDGVTNTMYMFDRSGEIVGEYSKVHLFQLMDEHKFLAPGSDEGQFTVDNVPCAGFICYDIRFPEWLRVHTSKGAEVLFVVAEWPLPRLVHWRTLLTARAIENQCYVVACNRAGSDPNNVFAGHSMIIDPWGEVVAEAGEGEEMLVGTLDFAKIPEVRRGIPVFEDRRPDLYK</sequence>
<dbReference type="Proteomes" id="UP001589609">
    <property type="component" value="Unassembled WGS sequence"/>
</dbReference>
<dbReference type="CDD" id="cd07583">
    <property type="entry name" value="nitrilase_5"/>
    <property type="match status" value="1"/>
</dbReference>
<dbReference type="InterPro" id="IPR003010">
    <property type="entry name" value="C-N_Hydrolase"/>
</dbReference>
<dbReference type="InterPro" id="IPR036526">
    <property type="entry name" value="C-N_Hydrolase_sf"/>
</dbReference>
<protein>
    <submittedName>
        <fullName evidence="3">Carbon-nitrogen family hydrolase</fullName>
    </submittedName>
</protein>
<comment type="caution">
    <text evidence="3">The sequence shown here is derived from an EMBL/GenBank/DDBJ whole genome shotgun (WGS) entry which is preliminary data.</text>
</comment>
<keyword evidence="3" id="KW-0378">Hydrolase</keyword>
<feature type="domain" description="CN hydrolase" evidence="2">
    <location>
        <begin position="3"/>
        <end position="239"/>
    </location>
</feature>
<name>A0ABV5WNZ4_9BACI</name>
<dbReference type="PANTHER" id="PTHR23088">
    <property type="entry name" value="NITRILASE-RELATED"/>
    <property type="match status" value="1"/>
</dbReference>
<dbReference type="EMBL" id="JBHMAF010000196">
    <property type="protein sequence ID" value="MFB9762035.1"/>
    <property type="molecule type" value="Genomic_DNA"/>
</dbReference>
<dbReference type="PROSITE" id="PS50263">
    <property type="entry name" value="CN_HYDROLASE"/>
    <property type="match status" value="1"/>
</dbReference>
<keyword evidence="4" id="KW-1185">Reference proteome</keyword>
<comment type="similarity">
    <text evidence="1">Belongs to the carbon-nitrogen hydrolase superfamily. NIT1/NIT2 family.</text>
</comment>
<evidence type="ECO:0000313" key="3">
    <source>
        <dbReference type="EMBL" id="MFB9762035.1"/>
    </source>
</evidence>
<evidence type="ECO:0000259" key="2">
    <source>
        <dbReference type="PROSITE" id="PS50263"/>
    </source>
</evidence>
<reference evidence="3 4" key="1">
    <citation type="submission" date="2024-09" db="EMBL/GenBank/DDBJ databases">
        <authorList>
            <person name="Sun Q."/>
            <person name="Mori K."/>
        </authorList>
    </citation>
    <scope>NUCLEOTIDE SEQUENCE [LARGE SCALE GENOMIC DNA]</scope>
    <source>
        <strain evidence="3 4">JCM 11201</strain>
    </source>
</reference>
<evidence type="ECO:0000256" key="1">
    <source>
        <dbReference type="ARBA" id="ARBA00010613"/>
    </source>
</evidence>
<evidence type="ECO:0000313" key="4">
    <source>
        <dbReference type="Proteomes" id="UP001589609"/>
    </source>
</evidence>
<organism evidence="3 4">
    <name type="scientific">Ectobacillus funiculus</name>
    <dbReference type="NCBI Taxonomy" id="137993"/>
    <lineage>
        <taxon>Bacteria</taxon>
        <taxon>Bacillati</taxon>
        <taxon>Bacillota</taxon>
        <taxon>Bacilli</taxon>
        <taxon>Bacillales</taxon>
        <taxon>Bacillaceae</taxon>
        <taxon>Ectobacillus</taxon>
    </lineage>
</organism>
<dbReference type="RefSeq" id="WP_379952314.1">
    <property type="nucleotide sequence ID" value="NZ_JBHMAF010000196.1"/>
</dbReference>
<dbReference type="PANTHER" id="PTHR23088:SF27">
    <property type="entry name" value="DEAMINATED GLUTATHIONE AMIDASE"/>
    <property type="match status" value="1"/>
</dbReference>
<dbReference type="GO" id="GO:0016787">
    <property type="term" value="F:hydrolase activity"/>
    <property type="evidence" value="ECO:0007669"/>
    <property type="project" value="UniProtKB-KW"/>
</dbReference>
<dbReference type="Gene3D" id="3.60.110.10">
    <property type="entry name" value="Carbon-nitrogen hydrolase"/>
    <property type="match status" value="1"/>
</dbReference>
<dbReference type="SUPFAM" id="SSF56317">
    <property type="entry name" value="Carbon-nitrogen hydrolase"/>
    <property type="match status" value="1"/>
</dbReference>
<dbReference type="Pfam" id="PF00795">
    <property type="entry name" value="CN_hydrolase"/>
    <property type="match status" value="1"/>
</dbReference>
<gene>
    <name evidence="3" type="ORF">ACFFMS_27800</name>
</gene>
<proteinExistence type="inferred from homology"/>
<accession>A0ABV5WNZ4</accession>